<name>A0A2R4W198_THEAF</name>
<dbReference type="Pfam" id="PF01361">
    <property type="entry name" value="Tautomerase"/>
    <property type="match status" value="1"/>
</dbReference>
<organism evidence="4 5">
    <name type="scientific">Thermodesulfobium acidiphilum</name>
    <dbReference type="NCBI Taxonomy" id="1794699"/>
    <lineage>
        <taxon>Bacteria</taxon>
        <taxon>Pseudomonadati</taxon>
        <taxon>Thermodesulfobiota</taxon>
        <taxon>Thermodesulfobiia</taxon>
        <taxon>Thermodesulfobiales</taxon>
        <taxon>Thermodesulfobiaceae</taxon>
        <taxon>Thermodesulfobium</taxon>
    </lineage>
</organism>
<dbReference type="SUPFAM" id="SSF55331">
    <property type="entry name" value="Tautomerase/MIF"/>
    <property type="match status" value="1"/>
</dbReference>
<sequence>MPIITIELLEGRSEVQKKQIAKEITETLVKNANVKPEAVTILFHDLKPENIAKGGKFLSEK</sequence>
<dbReference type="KEGG" id="taci:TDSAC_1255"/>
<dbReference type="Proteomes" id="UP000244792">
    <property type="component" value="Chromosome"/>
</dbReference>
<dbReference type="Gene3D" id="3.30.429.10">
    <property type="entry name" value="Macrophage Migration Inhibitory Factor"/>
    <property type="match status" value="1"/>
</dbReference>
<evidence type="ECO:0000259" key="3">
    <source>
        <dbReference type="Pfam" id="PF01361"/>
    </source>
</evidence>
<dbReference type="RefSeq" id="WP_108309387.1">
    <property type="nucleotide sequence ID" value="NZ_CP020921.1"/>
</dbReference>
<dbReference type="InterPro" id="IPR004370">
    <property type="entry name" value="4-OT-like_dom"/>
</dbReference>
<reference evidence="4 5" key="1">
    <citation type="submission" date="2017-04" db="EMBL/GenBank/DDBJ databases">
        <title>Genomic insights into metabolism of Thermodesulfobium acidiphilum.</title>
        <authorList>
            <person name="Toshchakov S.V."/>
            <person name="Frolov E.N."/>
            <person name="Kublanov I.V."/>
            <person name="Samarov N.I."/>
            <person name="Novikov A."/>
            <person name="Lebedinsky A.V."/>
            <person name="Bonch-Osmolovskaya E.A."/>
            <person name="Chernyh N.A."/>
        </authorList>
    </citation>
    <scope>NUCLEOTIDE SEQUENCE [LARGE SCALE GENOMIC DNA]</scope>
    <source>
        <strain evidence="4 5">3127-1</strain>
    </source>
</reference>
<evidence type="ECO:0000256" key="2">
    <source>
        <dbReference type="ARBA" id="ARBA00023235"/>
    </source>
</evidence>
<dbReference type="PANTHER" id="PTHR35530">
    <property type="entry name" value="TAUTOMERASE-RELATED"/>
    <property type="match status" value="1"/>
</dbReference>
<comment type="similarity">
    <text evidence="1">Belongs to the 4-oxalocrotonate tautomerase family.</text>
</comment>
<keyword evidence="5" id="KW-1185">Reference proteome</keyword>
<dbReference type="InterPro" id="IPR014347">
    <property type="entry name" value="Tautomerase/MIF_sf"/>
</dbReference>
<dbReference type="GO" id="GO:0016853">
    <property type="term" value="F:isomerase activity"/>
    <property type="evidence" value="ECO:0007669"/>
    <property type="project" value="UniProtKB-KW"/>
</dbReference>
<dbReference type="NCBIfam" id="NF002571">
    <property type="entry name" value="PRK02220.1"/>
    <property type="match status" value="1"/>
</dbReference>
<evidence type="ECO:0000256" key="1">
    <source>
        <dbReference type="ARBA" id="ARBA00006723"/>
    </source>
</evidence>
<evidence type="ECO:0000313" key="4">
    <source>
        <dbReference type="EMBL" id="AWB10597.1"/>
    </source>
</evidence>
<feature type="domain" description="4-oxalocrotonate tautomerase-like" evidence="3">
    <location>
        <begin position="2"/>
        <end position="59"/>
    </location>
</feature>
<dbReference type="PANTHER" id="PTHR35530:SF1">
    <property type="entry name" value="2-HYDROXYMUCONATE TAUTOMERASE"/>
    <property type="match status" value="1"/>
</dbReference>
<dbReference type="AlphaFoldDB" id="A0A2R4W198"/>
<proteinExistence type="inferred from homology"/>
<dbReference type="OrthoDB" id="5405937at2"/>
<protein>
    <submittedName>
        <fullName evidence="4">4-oxalocrotonate tautomerase</fullName>
    </submittedName>
</protein>
<gene>
    <name evidence="4" type="ORF">TDSAC_1255</name>
</gene>
<dbReference type="EMBL" id="CP020921">
    <property type="protein sequence ID" value="AWB10597.1"/>
    <property type="molecule type" value="Genomic_DNA"/>
</dbReference>
<evidence type="ECO:0000313" key="5">
    <source>
        <dbReference type="Proteomes" id="UP000244792"/>
    </source>
</evidence>
<keyword evidence="2" id="KW-0413">Isomerase</keyword>
<accession>A0A2R4W198</accession>